<sequence length="396" mass="40403">MSAEAEPGTRTDDDGVAVPEEVLRARAYLMRLAEPPAPRLAHLVALLGPVEAAERIRGGADLGRHVGAEVNARRDVDRVDADLDGVRALGGRLVVPEDADWPVAAMAGFDHPGLDASTDWVTPLGLWVRGPGSLATVGDAGHRSVAVVGSRAATGYGRWVAREWSASLADEGLTVVSGAAFGIDGAAHRGALAVDGRTVAVLACGVERAYPAAHARLLETIAAQGLVVSEYPVGAVPARHRFLVRNRLIAALASGTLVVEAGARSGATRTASAALELGRPVMAVPGPVTSALSVGSHHLARQPGVTLVGSVDDVLADVGPVRDSDTSPVRPSGPLDGLSTPAVRVHGALRGFATATVIALARESGVDPSTVPAALDELAAAGLVILDGERGWCRSG</sequence>
<evidence type="ECO:0000313" key="5">
    <source>
        <dbReference type="Proteomes" id="UP001199469"/>
    </source>
</evidence>
<reference evidence="4 5" key="1">
    <citation type="submission" date="2021-11" db="EMBL/GenBank/DDBJ databases">
        <title>Draft genome sequence of Actinomycetospora sp. SF1 isolated from the rhizosphere soil.</title>
        <authorList>
            <person name="Duangmal K."/>
            <person name="Chantavorakit T."/>
        </authorList>
    </citation>
    <scope>NUCLEOTIDE SEQUENCE [LARGE SCALE GENOMIC DNA]</scope>
    <source>
        <strain evidence="4 5">TBRC 5722</strain>
    </source>
</reference>
<dbReference type="NCBIfam" id="TIGR00732">
    <property type="entry name" value="dprA"/>
    <property type="match status" value="1"/>
</dbReference>
<evidence type="ECO:0000313" key="4">
    <source>
        <dbReference type="EMBL" id="MCD2197127.1"/>
    </source>
</evidence>
<feature type="domain" description="Smf/DprA SLOG" evidence="3">
    <location>
        <begin position="120"/>
        <end position="318"/>
    </location>
</feature>
<dbReference type="InterPro" id="IPR036390">
    <property type="entry name" value="WH_DNA-bd_sf"/>
</dbReference>
<evidence type="ECO:0000256" key="1">
    <source>
        <dbReference type="ARBA" id="ARBA00006525"/>
    </source>
</evidence>
<evidence type="ECO:0000259" key="3">
    <source>
        <dbReference type="Pfam" id="PF02481"/>
    </source>
</evidence>
<dbReference type="SUPFAM" id="SSF46785">
    <property type="entry name" value="Winged helix' DNA-binding domain"/>
    <property type="match status" value="1"/>
</dbReference>
<protein>
    <submittedName>
        <fullName evidence="4">DNA-processing protein DprA</fullName>
    </submittedName>
</protein>
<dbReference type="PANTHER" id="PTHR43022:SF1">
    <property type="entry name" value="PROTEIN SMF"/>
    <property type="match status" value="1"/>
</dbReference>
<comment type="similarity">
    <text evidence="1">Belongs to the DprA/Smf family.</text>
</comment>
<proteinExistence type="inferred from homology"/>
<comment type="caution">
    <text evidence="4">The sequence shown here is derived from an EMBL/GenBank/DDBJ whole genome shotgun (WGS) entry which is preliminary data.</text>
</comment>
<evidence type="ECO:0000256" key="2">
    <source>
        <dbReference type="SAM" id="MobiDB-lite"/>
    </source>
</evidence>
<dbReference type="PANTHER" id="PTHR43022">
    <property type="entry name" value="PROTEIN SMF"/>
    <property type="match status" value="1"/>
</dbReference>
<organism evidence="4 5">
    <name type="scientific">Actinomycetospora endophytica</name>
    <dbReference type="NCBI Taxonomy" id="2291215"/>
    <lineage>
        <taxon>Bacteria</taxon>
        <taxon>Bacillati</taxon>
        <taxon>Actinomycetota</taxon>
        <taxon>Actinomycetes</taxon>
        <taxon>Pseudonocardiales</taxon>
        <taxon>Pseudonocardiaceae</taxon>
        <taxon>Actinomycetospora</taxon>
    </lineage>
</organism>
<dbReference type="Gene3D" id="3.40.50.450">
    <property type="match status" value="1"/>
</dbReference>
<name>A0ABS8PFT4_9PSEU</name>
<dbReference type="RefSeq" id="WP_230739005.1">
    <property type="nucleotide sequence ID" value="NZ_JAJNDB010000007.1"/>
</dbReference>
<dbReference type="InterPro" id="IPR057666">
    <property type="entry name" value="DrpA_SLOG"/>
</dbReference>
<gene>
    <name evidence="4" type="primary">dprA</name>
    <name evidence="4" type="ORF">LQ327_27520</name>
</gene>
<dbReference type="InterPro" id="IPR003488">
    <property type="entry name" value="DprA"/>
</dbReference>
<accession>A0ABS8PFT4</accession>
<keyword evidence="5" id="KW-1185">Reference proteome</keyword>
<feature type="region of interest" description="Disordered" evidence="2">
    <location>
        <begin position="319"/>
        <end position="338"/>
    </location>
</feature>
<dbReference type="Pfam" id="PF02481">
    <property type="entry name" value="DNA_processg_A"/>
    <property type="match status" value="1"/>
</dbReference>
<dbReference type="EMBL" id="JAJNDB010000007">
    <property type="protein sequence ID" value="MCD2197127.1"/>
    <property type="molecule type" value="Genomic_DNA"/>
</dbReference>
<dbReference type="SUPFAM" id="SSF102405">
    <property type="entry name" value="MCP/YpsA-like"/>
    <property type="match status" value="1"/>
</dbReference>
<dbReference type="Proteomes" id="UP001199469">
    <property type="component" value="Unassembled WGS sequence"/>
</dbReference>